<name>A0A7J7JRU0_BUGNE</name>
<dbReference type="Proteomes" id="UP000593567">
    <property type="component" value="Unassembled WGS sequence"/>
</dbReference>
<gene>
    <name evidence="1" type="ORF">EB796_013045</name>
</gene>
<protein>
    <submittedName>
        <fullName evidence="1">Uncharacterized protein</fullName>
    </submittedName>
</protein>
<dbReference type="EMBL" id="VXIV02001928">
    <property type="protein sequence ID" value="KAF6028675.1"/>
    <property type="molecule type" value="Genomic_DNA"/>
</dbReference>
<sequence>MEFMEITEFSSESHIITHCYKSLVCVSGTFSAGNHAEGLIRIFPVNVEDFAKGKIHDSSADRQEDLDEELKYGTDRTQIADRLYFEN</sequence>
<evidence type="ECO:0000313" key="1">
    <source>
        <dbReference type="EMBL" id="KAF6028675.1"/>
    </source>
</evidence>
<dbReference type="AlphaFoldDB" id="A0A7J7JRU0"/>
<comment type="caution">
    <text evidence="1">The sequence shown here is derived from an EMBL/GenBank/DDBJ whole genome shotgun (WGS) entry which is preliminary data.</text>
</comment>
<evidence type="ECO:0000313" key="2">
    <source>
        <dbReference type="Proteomes" id="UP000593567"/>
    </source>
</evidence>
<keyword evidence="2" id="KW-1185">Reference proteome</keyword>
<proteinExistence type="predicted"/>
<reference evidence="1" key="1">
    <citation type="submission" date="2020-06" db="EMBL/GenBank/DDBJ databases">
        <title>Draft genome of Bugula neritina, a colonial animal packing powerful symbionts and potential medicines.</title>
        <authorList>
            <person name="Rayko M."/>
        </authorList>
    </citation>
    <scope>NUCLEOTIDE SEQUENCE [LARGE SCALE GENOMIC DNA]</scope>
    <source>
        <strain evidence="1">Kwan_BN1</strain>
    </source>
</reference>
<organism evidence="1 2">
    <name type="scientific">Bugula neritina</name>
    <name type="common">Brown bryozoan</name>
    <name type="synonym">Sertularia neritina</name>
    <dbReference type="NCBI Taxonomy" id="10212"/>
    <lineage>
        <taxon>Eukaryota</taxon>
        <taxon>Metazoa</taxon>
        <taxon>Spiralia</taxon>
        <taxon>Lophotrochozoa</taxon>
        <taxon>Bryozoa</taxon>
        <taxon>Gymnolaemata</taxon>
        <taxon>Cheilostomatida</taxon>
        <taxon>Flustrina</taxon>
        <taxon>Buguloidea</taxon>
        <taxon>Bugulidae</taxon>
        <taxon>Bugula</taxon>
    </lineage>
</organism>
<accession>A0A7J7JRU0</accession>